<sequence length="71" mass="7876">LLSLLFTSQKLRYVPGLAWLSVTATPPPVQQKTLLASTAFFASLGVFIVAPHTNALRLFAHFFRRMPGKFS</sequence>
<keyword evidence="1" id="KW-0472">Membrane</keyword>
<feature type="non-terminal residue" evidence="2">
    <location>
        <position position="1"/>
    </location>
</feature>
<name>A0A4Y7U4Q4_9FLAO</name>
<dbReference type="AlphaFoldDB" id="A0A4Y7U4Q4"/>
<gene>
    <name evidence="2" type="ORF">D0809_26480</name>
</gene>
<evidence type="ECO:0000313" key="3">
    <source>
        <dbReference type="Proteomes" id="UP000298340"/>
    </source>
</evidence>
<dbReference type="RefSeq" id="WP_238698842.1">
    <property type="nucleotide sequence ID" value="NZ_QWDN01000408.1"/>
</dbReference>
<comment type="caution">
    <text evidence="2">The sequence shown here is derived from an EMBL/GenBank/DDBJ whole genome shotgun (WGS) entry which is preliminary data.</text>
</comment>
<dbReference type="Proteomes" id="UP000298340">
    <property type="component" value="Unassembled WGS sequence"/>
</dbReference>
<evidence type="ECO:0000256" key="1">
    <source>
        <dbReference type="SAM" id="Phobius"/>
    </source>
</evidence>
<organism evidence="2 3">
    <name type="scientific">Flavobacterium circumlabens</name>
    <dbReference type="NCBI Taxonomy" id="2133765"/>
    <lineage>
        <taxon>Bacteria</taxon>
        <taxon>Pseudomonadati</taxon>
        <taxon>Bacteroidota</taxon>
        <taxon>Flavobacteriia</taxon>
        <taxon>Flavobacteriales</taxon>
        <taxon>Flavobacteriaceae</taxon>
        <taxon>Flavobacterium</taxon>
    </lineage>
</organism>
<reference evidence="2 3" key="1">
    <citation type="journal article" date="2018" name="Syst. Appl. Microbiol.">
        <title>Flavobacterium circumlabens sp. nov. and Flavobacterium cupreum sp. nov., two psychrotrophic species isolated from Antarctic environmental samples.</title>
        <authorList>
            <person name="Kralova S."/>
            <person name="Busse H.J."/>
            <person name="Svec P."/>
            <person name="Maslanova I."/>
            <person name="Stankova E."/>
            <person name="Bartak M."/>
            <person name="Sedlacek I."/>
        </authorList>
    </citation>
    <scope>NUCLEOTIDE SEQUENCE [LARGE SCALE GENOMIC DNA]</scope>
    <source>
        <strain evidence="2 3">CCM 8828</strain>
    </source>
</reference>
<evidence type="ECO:0000313" key="2">
    <source>
        <dbReference type="EMBL" id="TEB41251.1"/>
    </source>
</evidence>
<keyword evidence="1" id="KW-1133">Transmembrane helix</keyword>
<protein>
    <submittedName>
        <fullName evidence="2">Uncharacterized protein</fullName>
    </submittedName>
</protein>
<feature type="transmembrane region" description="Helical" evidence="1">
    <location>
        <begin position="34"/>
        <end position="56"/>
    </location>
</feature>
<accession>A0A4Y7U4Q4</accession>
<dbReference type="EMBL" id="QWDN01000408">
    <property type="protein sequence ID" value="TEB41251.1"/>
    <property type="molecule type" value="Genomic_DNA"/>
</dbReference>
<proteinExistence type="predicted"/>
<keyword evidence="1" id="KW-0812">Transmembrane</keyword>